<comment type="caution">
    <text evidence="3">The sequence shown here is derived from an EMBL/GenBank/DDBJ whole genome shotgun (WGS) entry which is preliminary data.</text>
</comment>
<reference evidence="3 4" key="1">
    <citation type="journal article" date="2024" name="BMC Genomics">
        <title>Genome assembly of redclaw crayfish (Cherax quadricarinatus) provides insights into its immune adaptation and hypoxia tolerance.</title>
        <authorList>
            <person name="Liu Z."/>
            <person name="Zheng J."/>
            <person name="Li H."/>
            <person name="Fang K."/>
            <person name="Wang S."/>
            <person name="He J."/>
            <person name="Zhou D."/>
            <person name="Weng S."/>
            <person name="Chi M."/>
            <person name="Gu Z."/>
            <person name="He J."/>
            <person name="Li F."/>
            <person name="Wang M."/>
        </authorList>
    </citation>
    <scope>NUCLEOTIDE SEQUENCE [LARGE SCALE GENOMIC DNA]</scope>
    <source>
        <strain evidence="3">ZL_2023a</strain>
    </source>
</reference>
<dbReference type="EMBL" id="JARKIK010000052">
    <property type="protein sequence ID" value="KAK8733954.1"/>
    <property type="molecule type" value="Genomic_DNA"/>
</dbReference>
<dbReference type="AlphaFoldDB" id="A0AAW0X2U2"/>
<evidence type="ECO:0000256" key="1">
    <source>
        <dbReference type="SAM" id="MobiDB-lite"/>
    </source>
</evidence>
<keyword evidence="2" id="KW-0812">Transmembrane</keyword>
<keyword evidence="4" id="KW-1185">Reference proteome</keyword>
<proteinExistence type="predicted"/>
<accession>A0AAW0X2U2</accession>
<feature type="transmembrane region" description="Helical" evidence="2">
    <location>
        <begin position="12"/>
        <end position="29"/>
    </location>
</feature>
<evidence type="ECO:0000313" key="4">
    <source>
        <dbReference type="Proteomes" id="UP001445076"/>
    </source>
</evidence>
<evidence type="ECO:0000313" key="3">
    <source>
        <dbReference type="EMBL" id="KAK8733954.1"/>
    </source>
</evidence>
<keyword evidence="2" id="KW-0472">Membrane</keyword>
<feature type="region of interest" description="Disordered" evidence="1">
    <location>
        <begin position="57"/>
        <end position="76"/>
    </location>
</feature>
<keyword evidence="2" id="KW-1133">Transmembrane helix</keyword>
<name>A0AAW0X2U2_CHEQU</name>
<organism evidence="3 4">
    <name type="scientific">Cherax quadricarinatus</name>
    <name type="common">Australian red claw crayfish</name>
    <dbReference type="NCBI Taxonomy" id="27406"/>
    <lineage>
        <taxon>Eukaryota</taxon>
        <taxon>Metazoa</taxon>
        <taxon>Ecdysozoa</taxon>
        <taxon>Arthropoda</taxon>
        <taxon>Crustacea</taxon>
        <taxon>Multicrustacea</taxon>
        <taxon>Malacostraca</taxon>
        <taxon>Eumalacostraca</taxon>
        <taxon>Eucarida</taxon>
        <taxon>Decapoda</taxon>
        <taxon>Pleocyemata</taxon>
        <taxon>Astacidea</taxon>
        <taxon>Parastacoidea</taxon>
        <taxon>Parastacidae</taxon>
        <taxon>Cherax</taxon>
    </lineage>
</organism>
<dbReference type="Proteomes" id="UP001445076">
    <property type="component" value="Unassembled WGS sequence"/>
</dbReference>
<feature type="non-terminal residue" evidence="3">
    <location>
        <position position="189"/>
    </location>
</feature>
<feature type="compositionally biased region" description="Gly residues" evidence="1">
    <location>
        <begin position="57"/>
        <end position="69"/>
    </location>
</feature>
<protein>
    <submittedName>
        <fullName evidence="3">Uncharacterized protein</fullName>
    </submittedName>
</protein>
<evidence type="ECO:0000256" key="2">
    <source>
        <dbReference type="SAM" id="Phobius"/>
    </source>
</evidence>
<feature type="non-terminal residue" evidence="3">
    <location>
        <position position="1"/>
    </location>
</feature>
<gene>
    <name evidence="3" type="ORF">OTU49_006266</name>
</gene>
<sequence>HSTRTRMVVKQELPILGVVAILLVSTVSWNTVSGISDGDHGAVAYFTGDSEVVIVSAGGGRGDGEGGGGGREERNRWYRGSTGRRQFFRPPLRYEDVPCSVDEKTCNIEELSCRSDEDCEDAFPNLQLAIDLGKDSTVPSLPFCTNGVAATSPHAEGINGSCSCGKGGCVSYSKQFGHDTKFYYCGPCG</sequence>